<name>A0A9D4VXW6_PEA</name>
<dbReference type="EMBL" id="JAMSHJ010000007">
    <property type="protein sequence ID" value="KAI5391474.1"/>
    <property type="molecule type" value="Genomic_DNA"/>
</dbReference>
<evidence type="ECO:0000313" key="1">
    <source>
        <dbReference type="EMBL" id="KAI5391473.1"/>
    </source>
</evidence>
<keyword evidence="3" id="KW-1185">Reference proteome</keyword>
<proteinExistence type="predicted"/>
<organism evidence="1 3">
    <name type="scientific">Pisum sativum</name>
    <name type="common">Garden pea</name>
    <name type="synonym">Lathyrus oleraceus</name>
    <dbReference type="NCBI Taxonomy" id="3888"/>
    <lineage>
        <taxon>Eukaryota</taxon>
        <taxon>Viridiplantae</taxon>
        <taxon>Streptophyta</taxon>
        <taxon>Embryophyta</taxon>
        <taxon>Tracheophyta</taxon>
        <taxon>Spermatophyta</taxon>
        <taxon>Magnoliopsida</taxon>
        <taxon>eudicotyledons</taxon>
        <taxon>Gunneridae</taxon>
        <taxon>Pentapetalae</taxon>
        <taxon>rosids</taxon>
        <taxon>fabids</taxon>
        <taxon>Fabales</taxon>
        <taxon>Fabaceae</taxon>
        <taxon>Papilionoideae</taxon>
        <taxon>50 kb inversion clade</taxon>
        <taxon>NPAAA clade</taxon>
        <taxon>Hologalegina</taxon>
        <taxon>IRL clade</taxon>
        <taxon>Fabeae</taxon>
        <taxon>Lathyrus</taxon>
    </lineage>
</organism>
<dbReference type="EMBL" id="JAMSHJ010000007">
    <property type="protein sequence ID" value="KAI5391473.1"/>
    <property type="molecule type" value="Genomic_DNA"/>
</dbReference>
<sequence length="186" mass="20699">MVNLGAWLAHGFGGAILSEAKCCGIGVYAFRILSDIAIGWTGPRLLTFSSSELIRVEFQDGCWKLMGFGEGSDALLASLELGRNEVENEDAYMRYWDFEKWMRKECLNSSVHAELPAEKLLDKPDLEVSLHLIWFCDVFVVCRFLLQLEGPGWLPPSPSTSDISVPACGSSGSFTGFNTRFCRCNR</sequence>
<dbReference type="Gramene" id="Psat07G0633200-T1">
    <property type="protein sequence ID" value="KAI5391473.1"/>
    <property type="gene ID" value="KIW84_076332"/>
</dbReference>
<dbReference type="Proteomes" id="UP001058974">
    <property type="component" value="Chromosome 7"/>
</dbReference>
<dbReference type="Gramene" id="Psat07G0633300-T1">
    <property type="protein sequence ID" value="KAI5391474.1"/>
    <property type="gene ID" value="KIW84_076333"/>
</dbReference>
<comment type="caution">
    <text evidence="1">The sequence shown here is derived from an EMBL/GenBank/DDBJ whole genome shotgun (WGS) entry which is preliminary data.</text>
</comment>
<evidence type="ECO:0000313" key="3">
    <source>
        <dbReference type="Proteomes" id="UP001058974"/>
    </source>
</evidence>
<evidence type="ECO:0000313" key="2">
    <source>
        <dbReference type="EMBL" id="KAI5391474.1"/>
    </source>
</evidence>
<accession>A0A9D4VXW6</accession>
<reference evidence="1 3" key="1">
    <citation type="journal article" date="2022" name="Nat. Genet.">
        <title>Improved pea reference genome and pan-genome highlight genomic features and evolutionary characteristics.</title>
        <authorList>
            <person name="Yang T."/>
            <person name="Liu R."/>
            <person name="Luo Y."/>
            <person name="Hu S."/>
            <person name="Wang D."/>
            <person name="Wang C."/>
            <person name="Pandey M.K."/>
            <person name="Ge S."/>
            <person name="Xu Q."/>
            <person name="Li N."/>
            <person name="Li G."/>
            <person name="Huang Y."/>
            <person name="Saxena R.K."/>
            <person name="Ji Y."/>
            <person name="Li M."/>
            <person name="Yan X."/>
            <person name="He Y."/>
            <person name="Liu Y."/>
            <person name="Wang X."/>
            <person name="Xiang C."/>
            <person name="Varshney R.K."/>
            <person name="Ding H."/>
            <person name="Gao S."/>
            <person name="Zong X."/>
        </authorList>
    </citation>
    <scope>NUCLEOTIDE SEQUENCE [LARGE SCALE GENOMIC DNA]</scope>
    <source>
        <strain evidence="1 3">cv. Zhongwan 6</strain>
    </source>
</reference>
<dbReference type="AlphaFoldDB" id="A0A9D4VXW6"/>
<protein>
    <submittedName>
        <fullName evidence="1">Uncharacterized protein</fullName>
    </submittedName>
</protein>
<gene>
    <name evidence="1" type="ORF">KIW84_076332</name>
    <name evidence="2" type="ORF">KIW84_076333</name>
</gene>